<evidence type="ECO:0000313" key="3">
    <source>
        <dbReference type="Proteomes" id="UP000000305"/>
    </source>
</evidence>
<keyword evidence="3" id="KW-1185">Reference proteome</keyword>
<dbReference type="HOGENOM" id="CLU_2673629_0_0_1"/>
<protein>
    <submittedName>
        <fullName evidence="2">Uncharacterized protein</fullName>
    </submittedName>
</protein>
<keyword evidence="1" id="KW-0472">Membrane</keyword>
<name>E9H879_DAPPU</name>
<feature type="transmembrane region" description="Helical" evidence="1">
    <location>
        <begin position="30"/>
        <end position="62"/>
    </location>
</feature>
<dbReference type="KEGG" id="dpx:DAPPUDRAFT_308601"/>
<proteinExistence type="predicted"/>
<dbReference type="InParanoid" id="E9H879"/>
<reference evidence="2 3" key="1">
    <citation type="journal article" date="2011" name="Science">
        <title>The ecoresponsive genome of Daphnia pulex.</title>
        <authorList>
            <person name="Colbourne J.K."/>
            <person name="Pfrender M.E."/>
            <person name="Gilbert D."/>
            <person name="Thomas W.K."/>
            <person name="Tucker A."/>
            <person name="Oakley T.H."/>
            <person name="Tokishita S."/>
            <person name="Aerts A."/>
            <person name="Arnold G.J."/>
            <person name="Basu M.K."/>
            <person name="Bauer D.J."/>
            <person name="Caceres C.E."/>
            <person name="Carmel L."/>
            <person name="Casola C."/>
            <person name="Choi J.H."/>
            <person name="Detter J.C."/>
            <person name="Dong Q."/>
            <person name="Dusheyko S."/>
            <person name="Eads B.D."/>
            <person name="Frohlich T."/>
            <person name="Geiler-Samerotte K.A."/>
            <person name="Gerlach D."/>
            <person name="Hatcher P."/>
            <person name="Jogdeo S."/>
            <person name="Krijgsveld J."/>
            <person name="Kriventseva E.V."/>
            <person name="Kultz D."/>
            <person name="Laforsch C."/>
            <person name="Lindquist E."/>
            <person name="Lopez J."/>
            <person name="Manak J.R."/>
            <person name="Muller J."/>
            <person name="Pangilinan J."/>
            <person name="Patwardhan R.P."/>
            <person name="Pitluck S."/>
            <person name="Pritham E.J."/>
            <person name="Rechtsteiner A."/>
            <person name="Rho M."/>
            <person name="Rogozin I.B."/>
            <person name="Sakarya O."/>
            <person name="Salamov A."/>
            <person name="Schaack S."/>
            <person name="Shapiro H."/>
            <person name="Shiga Y."/>
            <person name="Skalitzky C."/>
            <person name="Smith Z."/>
            <person name="Souvorov A."/>
            <person name="Sung W."/>
            <person name="Tang Z."/>
            <person name="Tsuchiya D."/>
            <person name="Tu H."/>
            <person name="Vos H."/>
            <person name="Wang M."/>
            <person name="Wolf Y.I."/>
            <person name="Yamagata H."/>
            <person name="Yamada T."/>
            <person name="Ye Y."/>
            <person name="Shaw J.R."/>
            <person name="Andrews J."/>
            <person name="Crease T.J."/>
            <person name="Tang H."/>
            <person name="Lucas S.M."/>
            <person name="Robertson H.M."/>
            <person name="Bork P."/>
            <person name="Koonin E.V."/>
            <person name="Zdobnov E.M."/>
            <person name="Grigoriev I.V."/>
            <person name="Lynch M."/>
            <person name="Boore J.L."/>
        </authorList>
    </citation>
    <scope>NUCLEOTIDE SEQUENCE [LARGE SCALE GENOMIC DNA]</scope>
</reference>
<evidence type="ECO:0000313" key="2">
    <source>
        <dbReference type="EMBL" id="EFX72023.1"/>
    </source>
</evidence>
<organism evidence="2 3">
    <name type="scientific">Daphnia pulex</name>
    <name type="common">Water flea</name>
    <dbReference type="NCBI Taxonomy" id="6669"/>
    <lineage>
        <taxon>Eukaryota</taxon>
        <taxon>Metazoa</taxon>
        <taxon>Ecdysozoa</taxon>
        <taxon>Arthropoda</taxon>
        <taxon>Crustacea</taxon>
        <taxon>Branchiopoda</taxon>
        <taxon>Diplostraca</taxon>
        <taxon>Cladocera</taxon>
        <taxon>Anomopoda</taxon>
        <taxon>Daphniidae</taxon>
        <taxon>Daphnia</taxon>
    </lineage>
</organism>
<gene>
    <name evidence="2" type="ORF">DAPPUDRAFT_308601</name>
</gene>
<accession>E9H879</accession>
<sequence>MPTTAVDLKEAVVEAPLLVMLISVLDHKKFYLIFCFHVLLLNLILACLFFCFCVIGTSVFFCSIFFHLKWLKNFP</sequence>
<dbReference type="Proteomes" id="UP000000305">
    <property type="component" value="Unassembled WGS sequence"/>
</dbReference>
<dbReference type="AlphaFoldDB" id="E9H879"/>
<evidence type="ECO:0000256" key="1">
    <source>
        <dbReference type="SAM" id="Phobius"/>
    </source>
</evidence>
<keyword evidence="1" id="KW-1133">Transmembrane helix</keyword>
<dbReference type="EMBL" id="GL732603">
    <property type="protein sequence ID" value="EFX72023.1"/>
    <property type="molecule type" value="Genomic_DNA"/>
</dbReference>
<keyword evidence="1" id="KW-0812">Transmembrane</keyword>